<keyword evidence="2" id="KW-1185">Reference proteome</keyword>
<reference evidence="1 2" key="1">
    <citation type="submission" date="2018-11" db="EMBL/GenBank/DDBJ databases">
        <authorList>
            <consortium name="Pathogen Informatics"/>
        </authorList>
    </citation>
    <scope>NUCLEOTIDE SEQUENCE [LARGE SCALE GENOMIC DNA]</scope>
</reference>
<dbReference type="OrthoDB" id="410104at2759"/>
<dbReference type="EMBL" id="UYYB01101828">
    <property type="protein sequence ID" value="VDM78398.1"/>
    <property type="molecule type" value="Genomic_DNA"/>
</dbReference>
<gene>
    <name evidence="1" type="ORF">SVUK_LOCUS13396</name>
</gene>
<dbReference type="Proteomes" id="UP000270094">
    <property type="component" value="Unassembled WGS sequence"/>
</dbReference>
<protein>
    <recommendedName>
        <fullName evidence="3">Endonuclease/exonuclease/phosphatase domain-containing protein</fullName>
    </recommendedName>
</protein>
<sequence>MASDITKPVSGCTGRHRFRTKRTGQRLAMEIVSCSAPTKPGKSPPTPIFTPLEAAGRINYHVIALQEKKSRKTDVRQLSDGTLIIRGEMVPSRNVGAIGFVVHPSVVHIGDSHEILLPRLAILRLCLLHQKITIINCYSPTAAADGSELDAFYEDLEYIRKEKSFYNFVVGSSELPSNVPAERALQAHYKDYSRSHIRTLDEAQPLEQAGFRQGFSCVDHIQLVTSNGSGPRERRRRSLILTTWMTLARDRIGWEQCCGLYDK</sequence>
<dbReference type="Gene3D" id="3.60.10.10">
    <property type="entry name" value="Endonuclease/exonuclease/phosphatase"/>
    <property type="match status" value="1"/>
</dbReference>
<organism evidence="1 2">
    <name type="scientific">Strongylus vulgaris</name>
    <name type="common">Blood worm</name>
    <dbReference type="NCBI Taxonomy" id="40348"/>
    <lineage>
        <taxon>Eukaryota</taxon>
        <taxon>Metazoa</taxon>
        <taxon>Ecdysozoa</taxon>
        <taxon>Nematoda</taxon>
        <taxon>Chromadorea</taxon>
        <taxon>Rhabditida</taxon>
        <taxon>Rhabditina</taxon>
        <taxon>Rhabditomorpha</taxon>
        <taxon>Strongyloidea</taxon>
        <taxon>Strongylidae</taxon>
        <taxon>Strongylus</taxon>
    </lineage>
</organism>
<accession>A0A3P7LGS9</accession>
<evidence type="ECO:0008006" key="3">
    <source>
        <dbReference type="Google" id="ProtNLM"/>
    </source>
</evidence>
<evidence type="ECO:0000313" key="1">
    <source>
        <dbReference type="EMBL" id="VDM78398.1"/>
    </source>
</evidence>
<dbReference type="SUPFAM" id="SSF56219">
    <property type="entry name" value="DNase I-like"/>
    <property type="match status" value="1"/>
</dbReference>
<dbReference type="AlphaFoldDB" id="A0A3P7LGS9"/>
<dbReference type="InterPro" id="IPR036691">
    <property type="entry name" value="Endo/exonu/phosph_ase_sf"/>
</dbReference>
<proteinExistence type="predicted"/>
<name>A0A3P7LGS9_STRVU</name>
<evidence type="ECO:0000313" key="2">
    <source>
        <dbReference type="Proteomes" id="UP000270094"/>
    </source>
</evidence>